<evidence type="ECO:0000256" key="13">
    <source>
        <dbReference type="ARBA" id="ARBA00047979"/>
    </source>
</evidence>
<keyword evidence="7 19" id="KW-0735">Signal-anchor</keyword>
<dbReference type="GO" id="GO:0050650">
    <property type="term" value="P:chondroitin sulfate proteoglycan biosynthetic process"/>
    <property type="evidence" value="ECO:0007669"/>
    <property type="project" value="TreeGrafter"/>
</dbReference>
<feature type="active site" description="Proton donor/acceptor" evidence="15">
    <location>
        <position position="299"/>
    </location>
</feature>
<evidence type="ECO:0000256" key="8">
    <source>
        <dbReference type="ARBA" id="ARBA00022989"/>
    </source>
</evidence>
<dbReference type="GO" id="GO:0046872">
    <property type="term" value="F:metal ion binding"/>
    <property type="evidence" value="ECO:0007669"/>
    <property type="project" value="UniProtKB-KW"/>
</dbReference>
<dbReference type="FunFam" id="3.90.550.10:FF:000010">
    <property type="entry name" value="Galactosylgalactosylxylosylprotein 3-beta-glucuronosyltransferase"/>
    <property type="match status" value="1"/>
</dbReference>
<dbReference type="UniPathway" id="UPA00378"/>
<evidence type="ECO:0000256" key="6">
    <source>
        <dbReference type="ARBA" id="ARBA00022723"/>
    </source>
</evidence>
<keyword evidence="21" id="KW-1185">Reference proteome</keyword>
<evidence type="ECO:0000256" key="17">
    <source>
        <dbReference type="PIRSR" id="PIRSR605027-3"/>
    </source>
</evidence>
<protein>
    <recommendedName>
        <fullName evidence="3 19">Galactosylgalactosylxylosylprotein 3-beta-glucuronosyltransferase</fullName>
        <ecNumber evidence="3 19">2.4.1.135</ecNumber>
    </recommendedName>
</protein>
<evidence type="ECO:0000256" key="10">
    <source>
        <dbReference type="ARBA" id="ARBA00023136"/>
    </source>
</evidence>
<evidence type="ECO:0000256" key="16">
    <source>
        <dbReference type="PIRSR" id="PIRSR605027-2"/>
    </source>
</evidence>
<feature type="binding site" evidence="16">
    <location>
        <position position="183"/>
    </location>
    <ligand>
        <name>UDP-alpha-D-glucuronate</name>
        <dbReference type="ChEBI" id="CHEBI:58052"/>
    </ligand>
</feature>
<keyword evidence="4 19" id="KW-0808">Transferase</keyword>
<evidence type="ECO:0000256" key="4">
    <source>
        <dbReference type="ARBA" id="ARBA00022679"/>
    </source>
</evidence>
<organism evidence="20 21">
    <name type="scientific">Owenia fusiformis</name>
    <name type="common">Polychaete worm</name>
    <dbReference type="NCBI Taxonomy" id="6347"/>
    <lineage>
        <taxon>Eukaryota</taxon>
        <taxon>Metazoa</taxon>
        <taxon>Spiralia</taxon>
        <taxon>Lophotrochozoa</taxon>
        <taxon>Annelida</taxon>
        <taxon>Polychaeta</taxon>
        <taxon>Sedentaria</taxon>
        <taxon>Canalipalpata</taxon>
        <taxon>Sabellida</taxon>
        <taxon>Oweniida</taxon>
        <taxon>Oweniidae</taxon>
        <taxon>Owenia</taxon>
    </lineage>
</organism>
<dbReference type="AlphaFoldDB" id="A0A8J1XWH5"/>
<evidence type="ECO:0000256" key="2">
    <source>
        <dbReference type="ARBA" id="ARBA00007706"/>
    </source>
</evidence>
<evidence type="ECO:0000256" key="9">
    <source>
        <dbReference type="ARBA" id="ARBA00023034"/>
    </source>
</evidence>
<evidence type="ECO:0000313" key="21">
    <source>
        <dbReference type="Proteomes" id="UP000749559"/>
    </source>
</evidence>
<evidence type="ECO:0000256" key="3">
    <source>
        <dbReference type="ARBA" id="ARBA00012641"/>
    </source>
</evidence>
<dbReference type="InterPro" id="IPR005027">
    <property type="entry name" value="Glyco_trans_43"/>
</dbReference>
<comment type="caution">
    <text evidence="20">The sequence shown here is derived from an EMBL/GenBank/DDBJ whole genome shotgun (WGS) entry which is preliminary data.</text>
</comment>
<keyword evidence="10 19" id="KW-0472">Membrane</keyword>
<evidence type="ECO:0000256" key="14">
    <source>
        <dbReference type="ARBA" id="ARBA00060399"/>
    </source>
</evidence>
<feature type="binding site" evidence="17">
    <location>
        <position position="214"/>
    </location>
    <ligand>
        <name>Mn(2+)</name>
        <dbReference type="ChEBI" id="CHEBI:29035"/>
    </ligand>
</feature>
<dbReference type="GO" id="GO:0015018">
    <property type="term" value="F:galactosylgalactosylxylosylprotein 3-beta-glucuronosyltransferase activity"/>
    <property type="evidence" value="ECO:0007669"/>
    <property type="project" value="UniProtKB-UniRule"/>
</dbReference>
<feature type="binding site" evidence="16">
    <location>
        <begin position="326"/>
        <end position="328"/>
    </location>
    <ligand>
        <name>UDP-alpha-D-glucuronate</name>
        <dbReference type="ChEBI" id="CHEBI:58052"/>
    </ligand>
</feature>
<dbReference type="OrthoDB" id="675023at2759"/>
<evidence type="ECO:0000256" key="5">
    <source>
        <dbReference type="ARBA" id="ARBA00022692"/>
    </source>
</evidence>
<dbReference type="CDD" id="cd00218">
    <property type="entry name" value="GlcAT-I"/>
    <property type="match status" value="1"/>
</dbReference>
<accession>A0A8J1XWH5</accession>
<comment type="cofactor">
    <cofactor evidence="1 17 19">
        <name>Mn(2+)</name>
        <dbReference type="ChEBI" id="CHEBI:29035"/>
    </cofactor>
</comment>
<evidence type="ECO:0000256" key="7">
    <source>
        <dbReference type="ARBA" id="ARBA00022968"/>
    </source>
</evidence>
<keyword evidence="8 19" id="KW-1133">Transmembrane helix</keyword>
<comment type="similarity">
    <text evidence="2 19">Belongs to the glycosyltransferase 43 family.</text>
</comment>
<keyword evidence="5 19" id="KW-0812">Transmembrane</keyword>
<evidence type="ECO:0000256" key="12">
    <source>
        <dbReference type="ARBA" id="ARBA00023211"/>
    </source>
</evidence>
<evidence type="ECO:0000256" key="19">
    <source>
        <dbReference type="RuleBase" id="RU363127"/>
    </source>
</evidence>
<keyword evidence="12 17" id="KW-0464">Manganese</keyword>
<reference evidence="20" key="1">
    <citation type="submission" date="2022-03" db="EMBL/GenBank/DDBJ databases">
        <authorList>
            <person name="Martin C."/>
        </authorList>
    </citation>
    <scope>NUCLEOTIDE SEQUENCE</scope>
</reference>
<dbReference type="PANTHER" id="PTHR10896">
    <property type="entry name" value="GALACTOSYLGALACTOSYLXYLOSYLPROTEIN 3-BETA-GLUCURONOSYLTRANSFERASE BETA-1,3-GLUCURONYLTRANSFERASE"/>
    <property type="match status" value="1"/>
</dbReference>
<feature type="binding site" evidence="16">
    <location>
        <begin position="109"/>
        <end position="111"/>
    </location>
    <ligand>
        <name>UDP-alpha-D-glucuronate</name>
        <dbReference type="ChEBI" id="CHEBI:58052"/>
    </ligand>
</feature>
<evidence type="ECO:0000256" key="15">
    <source>
        <dbReference type="PIRSR" id="PIRSR605027-1"/>
    </source>
</evidence>
<feature type="binding site" evidence="16">
    <location>
        <position position="140"/>
    </location>
    <ligand>
        <name>UDP-alpha-D-glucuronate</name>
        <dbReference type="ChEBI" id="CHEBI:58052"/>
    </ligand>
</feature>
<dbReference type="GO" id="GO:0000139">
    <property type="term" value="C:Golgi membrane"/>
    <property type="evidence" value="ECO:0007669"/>
    <property type="project" value="UniProtKB-SubCell"/>
</dbReference>
<feature type="site" description="Interaction with galactose moiety of substrate glycoprotein" evidence="18">
    <location>
        <position position="336"/>
    </location>
</feature>
<dbReference type="InterPro" id="IPR029044">
    <property type="entry name" value="Nucleotide-diphossugar_trans"/>
</dbReference>
<dbReference type="EMBL" id="CAIIXF020000008">
    <property type="protein sequence ID" value="CAH1792073.1"/>
    <property type="molecule type" value="Genomic_DNA"/>
</dbReference>
<keyword evidence="6 17" id="KW-0479">Metal-binding</keyword>
<gene>
    <name evidence="20" type="ORF">OFUS_LOCUS17095</name>
</gene>
<proteinExistence type="inferred from homology"/>
<comment type="pathway">
    <text evidence="19">Protein modification; protein glycosylation.</text>
</comment>
<feature type="binding site" evidence="16">
    <location>
        <position position="188"/>
    </location>
    <ligand>
        <name>UDP-alpha-D-glucuronate</name>
        <dbReference type="ChEBI" id="CHEBI:58052"/>
    </ligand>
</feature>
<feature type="site" description="Interaction with galactose moiety of substrate glycoprotein" evidence="18">
    <location>
        <position position="245"/>
    </location>
</feature>
<name>A0A8J1XWH5_OWEFU</name>
<evidence type="ECO:0000256" key="18">
    <source>
        <dbReference type="PIRSR" id="PIRSR605027-4"/>
    </source>
</evidence>
<feature type="binding site" evidence="16">
    <location>
        <begin position="212"/>
        <end position="214"/>
    </location>
    <ligand>
        <name>UDP-alpha-D-glucuronate</name>
        <dbReference type="ChEBI" id="CHEBI:58052"/>
    </ligand>
</feature>
<evidence type="ECO:0000313" key="20">
    <source>
        <dbReference type="EMBL" id="CAH1792073.1"/>
    </source>
</evidence>
<comment type="subcellular location">
    <subcellularLocation>
        <location evidence="14">Endomembrane system</location>
        <topology evidence="14">Single-pass type II membrane protein</topology>
    </subcellularLocation>
    <subcellularLocation>
        <location evidence="19">Golgi apparatus membrane</location>
        <topology evidence="19">Single-pass type II membrane protein</topology>
    </subcellularLocation>
</comment>
<dbReference type="EC" id="2.4.1.135" evidence="3 19"/>
<sequence>MGYLTPRRLLVFYFMALFMSLIYVIYSFASWCPNSFKEMNMRFPNDGDVNELQIRDKMIYEKNELLKLLQSRFQKVETNLRRLYPEVASEILEKDSNPNDLPYIYAITPTYTRPVQKAELIRLSQTFLHVRNFHWIVVEDSDRKTKLVENLLEHSGLEFTHLNVKTPDAWKLAPKDPNWLKPRGVLQRNLGLTWIRENLKKGANKGVLYFADDDNTYDLQIFEEMRGTKKVSVWPVGLVGKLRYESPIVVNGKVTGWHTYWMPERDFALDMAGFAINIELLFDKPLVQFEYEVKRGYQETTLLRGFVTKEELEPLADNCRKVLVWHTRTEKADLRNEEKLKKYGKPPSDLTIEV</sequence>
<keyword evidence="9 19" id="KW-0333">Golgi apparatus</keyword>
<comment type="catalytic activity">
    <reaction evidence="13 19">
        <text>3-O-(beta-D-galactosyl-(1-&gt;3)-beta-D-galactosyl-(1-&gt;4)-beta-D-xylosyl)-L-seryl-[protein] + UDP-alpha-D-glucuronate = 3-O-(beta-D-GlcA-(1-&gt;3)-beta-D-Gal-(1-&gt;3)-beta-D-Gal-(1-&gt;4)-beta-D-Xyl)-L-seryl-[protein] + UDP + H(+)</text>
        <dbReference type="Rhea" id="RHEA:24168"/>
        <dbReference type="Rhea" id="RHEA-COMP:12571"/>
        <dbReference type="Rhea" id="RHEA-COMP:12573"/>
        <dbReference type="ChEBI" id="CHEBI:15378"/>
        <dbReference type="ChEBI" id="CHEBI:58052"/>
        <dbReference type="ChEBI" id="CHEBI:58223"/>
        <dbReference type="ChEBI" id="CHEBI:132090"/>
        <dbReference type="ChEBI" id="CHEBI:132093"/>
        <dbReference type="EC" id="2.4.1.135"/>
    </reaction>
</comment>
<feature type="transmembrane region" description="Helical" evidence="19">
    <location>
        <begin position="12"/>
        <end position="32"/>
    </location>
</feature>
<evidence type="ECO:0000256" key="11">
    <source>
        <dbReference type="ARBA" id="ARBA00023180"/>
    </source>
</evidence>
<dbReference type="PANTHER" id="PTHR10896:SF65">
    <property type="entry name" value="GALACTOSYLGALACTOSYLXYLOSYLPROTEIN 3-BETA-GLUCURONOSYLTRANSFERASE 3"/>
    <property type="match status" value="1"/>
</dbReference>
<keyword evidence="11" id="KW-0325">Glycoprotein</keyword>
<dbReference type="Gene3D" id="3.90.550.10">
    <property type="entry name" value="Spore Coat Polysaccharide Biosynthesis Protein SpsA, Chain A"/>
    <property type="match status" value="1"/>
</dbReference>
<dbReference type="SUPFAM" id="SSF53448">
    <property type="entry name" value="Nucleotide-diphospho-sugar transferases"/>
    <property type="match status" value="1"/>
</dbReference>
<dbReference type="GO" id="GO:0005975">
    <property type="term" value="P:carbohydrate metabolic process"/>
    <property type="evidence" value="ECO:0007669"/>
    <property type="project" value="TreeGrafter"/>
</dbReference>
<dbReference type="Proteomes" id="UP000749559">
    <property type="component" value="Unassembled WGS sequence"/>
</dbReference>
<evidence type="ECO:0000256" key="1">
    <source>
        <dbReference type="ARBA" id="ARBA00001936"/>
    </source>
</evidence>
<dbReference type="Pfam" id="PF03360">
    <property type="entry name" value="Glyco_transf_43"/>
    <property type="match status" value="1"/>
</dbReference>